<proteinExistence type="predicted"/>
<accession>A0ACB6R916</accession>
<keyword evidence="2" id="KW-1185">Reference proteome</keyword>
<dbReference type="Proteomes" id="UP000799755">
    <property type="component" value="Unassembled WGS sequence"/>
</dbReference>
<evidence type="ECO:0000313" key="2">
    <source>
        <dbReference type="Proteomes" id="UP000799755"/>
    </source>
</evidence>
<reference evidence="1" key="1">
    <citation type="journal article" date="2020" name="Stud. Mycol.">
        <title>101 Dothideomycetes genomes: a test case for predicting lifestyles and emergence of pathogens.</title>
        <authorList>
            <person name="Haridas S."/>
            <person name="Albert R."/>
            <person name="Binder M."/>
            <person name="Bloem J."/>
            <person name="Labutti K."/>
            <person name="Salamov A."/>
            <person name="Andreopoulos B."/>
            <person name="Baker S."/>
            <person name="Barry K."/>
            <person name="Bills G."/>
            <person name="Bluhm B."/>
            <person name="Cannon C."/>
            <person name="Castanera R."/>
            <person name="Culley D."/>
            <person name="Daum C."/>
            <person name="Ezra D."/>
            <person name="Gonzalez J."/>
            <person name="Henrissat B."/>
            <person name="Kuo A."/>
            <person name="Liang C."/>
            <person name="Lipzen A."/>
            <person name="Lutzoni F."/>
            <person name="Magnuson J."/>
            <person name="Mondo S."/>
            <person name="Nolan M."/>
            <person name="Ohm R."/>
            <person name="Pangilinan J."/>
            <person name="Park H.-J."/>
            <person name="Ramirez L."/>
            <person name="Alfaro M."/>
            <person name="Sun H."/>
            <person name="Tritt A."/>
            <person name="Yoshinaga Y."/>
            <person name="Zwiers L.-H."/>
            <person name="Turgeon B."/>
            <person name="Goodwin S."/>
            <person name="Spatafora J."/>
            <person name="Crous P."/>
            <person name="Grigoriev I."/>
        </authorList>
    </citation>
    <scope>NUCLEOTIDE SEQUENCE</scope>
    <source>
        <strain evidence="1">ATCC 200398</strain>
    </source>
</reference>
<name>A0ACB6R916_9PLEO</name>
<sequence length="323" mass="36359">MFVLFSLDSFRPGEFTLNGIDLNKVHTVLEDTPKTSTSTLNSQGYVPPLQKYPFSNIQLAKSSSEAGNLNESRAIRQVHSMARMDIHLHVSTSMYQFSHEMVKRQWGFPPRKDRATDGLITTLNSPDQKSAMMDSANRSFDVITIAKALGSKMPFDPCSQCQLSAATNFWGEPTVFCKSRTFAQQITRQSYKALIDVEDLMGYFFEGVIGSNSQGLTKRQQFSESVLIQRCGTLRFLIQAIYWRLIEPYRKAQQCPEGLILIRSVSSSLLDNKIPYPNDSYIFAKMTVATGSEQGRERERESSALGRGLLQVGDTETGQYRVI</sequence>
<protein>
    <submittedName>
        <fullName evidence="1">Uncharacterized protein</fullName>
    </submittedName>
</protein>
<evidence type="ECO:0000313" key="1">
    <source>
        <dbReference type="EMBL" id="KAF2475749.1"/>
    </source>
</evidence>
<comment type="caution">
    <text evidence="1">The sequence shown here is derived from an EMBL/GenBank/DDBJ whole genome shotgun (WGS) entry which is preliminary data.</text>
</comment>
<organism evidence="1 2">
    <name type="scientific">Lindgomyces ingoldianus</name>
    <dbReference type="NCBI Taxonomy" id="673940"/>
    <lineage>
        <taxon>Eukaryota</taxon>
        <taxon>Fungi</taxon>
        <taxon>Dikarya</taxon>
        <taxon>Ascomycota</taxon>
        <taxon>Pezizomycotina</taxon>
        <taxon>Dothideomycetes</taxon>
        <taxon>Pleosporomycetidae</taxon>
        <taxon>Pleosporales</taxon>
        <taxon>Lindgomycetaceae</taxon>
        <taxon>Lindgomyces</taxon>
    </lineage>
</organism>
<gene>
    <name evidence="1" type="ORF">BDR25DRAFT_350042</name>
</gene>
<dbReference type="EMBL" id="MU003495">
    <property type="protein sequence ID" value="KAF2475749.1"/>
    <property type="molecule type" value="Genomic_DNA"/>
</dbReference>